<protein>
    <submittedName>
        <fullName evidence="1">Uncharacterized protein</fullName>
    </submittedName>
</protein>
<dbReference type="AlphaFoldDB" id="A0A0F9DMD5"/>
<accession>A0A0F9DMD5</accession>
<reference evidence="1" key="1">
    <citation type="journal article" date="2015" name="Nature">
        <title>Complex archaea that bridge the gap between prokaryotes and eukaryotes.</title>
        <authorList>
            <person name="Spang A."/>
            <person name="Saw J.H."/>
            <person name="Jorgensen S.L."/>
            <person name="Zaremba-Niedzwiedzka K."/>
            <person name="Martijn J."/>
            <person name="Lind A.E."/>
            <person name="van Eijk R."/>
            <person name="Schleper C."/>
            <person name="Guy L."/>
            <person name="Ettema T.J."/>
        </authorList>
    </citation>
    <scope>NUCLEOTIDE SEQUENCE</scope>
</reference>
<sequence>MSLLVKGGDVSGEIATHAALATVHQDAPALIDADVATHAALATVHQDAPALIDTDVAAHDALTTGVHGSGASYLALHPQEGIEVARLVWLAASTRPVSDLNRTTALSFTDLDLTTDTSAVAVFALMGIVANTDSYSSGSNVVHLRRNGDTPTFAPTVHFSTVVGPEGRGDLSPIVAMDSGQVIEYEILLSGTGQYDTFINLLGYTE</sequence>
<dbReference type="EMBL" id="LAZR01028353">
    <property type="protein sequence ID" value="KKL62878.1"/>
    <property type="molecule type" value="Genomic_DNA"/>
</dbReference>
<gene>
    <name evidence="1" type="ORF">LCGC14_2180760</name>
</gene>
<proteinExistence type="predicted"/>
<name>A0A0F9DMD5_9ZZZZ</name>
<organism evidence="1">
    <name type="scientific">marine sediment metagenome</name>
    <dbReference type="NCBI Taxonomy" id="412755"/>
    <lineage>
        <taxon>unclassified sequences</taxon>
        <taxon>metagenomes</taxon>
        <taxon>ecological metagenomes</taxon>
    </lineage>
</organism>
<comment type="caution">
    <text evidence="1">The sequence shown here is derived from an EMBL/GenBank/DDBJ whole genome shotgun (WGS) entry which is preliminary data.</text>
</comment>
<evidence type="ECO:0000313" key="1">
    <source>
        <dbReference type="EMBL" id="KKL62878.1"/>
    </source>
</evidence>